<dbReference type="InterPro" id="IPR025534">
    <property type="entry name" value="DUF4420"/>
</dbReference>
<gene>
    <name evidence="1" type="ORF">SAMN03097708_02708</name>
</gene>
<evidence type="ECO:0000313" key="2">
    <source>
        <dbReference type="Proteomes" id="UP000199648"/>
    </source>
</evidence>
<accession>A0A1G5QS80</accession>
<keyword evidence="2" id="KW-1185">Reference proteome</keyword>
<organism evidence="1 2">
    <name type="scientific">Thiohalomonas denitrificans</name>
    <dbReference type="NCBI Taxonomy" id="415747"/>
    <lineage>
        <taxon>Bacteria</taxon>
        <taxon>Pseudomonadati</taxon>
        <taxon>Pseudomonadota</taxon>
        <taxon>Gammaproteobacteria</taxon>
        <taxon>Thiohalomonadales</taxon>
        <taxon>Thiohalomonadaceae</taxon>
        <taxon>Thiohalomonas</taxon>
    </lineage>
</organism>
<dbReference type="Pfam" id="PF14390">
    <property type="entry name" value="DUF4420"/>
    <property type="match status" value="1"/>
</dbReference>
<evidence type="ECO:0000313" key="1">
    <source>
        <dbReference type="EMBL" id="SCZ64744.1"/>
    </source>
</evidence>
<dbReference type="Proteomes" id="UP000199648">
    <property type="component" value="Unassembled WGS sequence"/>
</dbReference>
<dbReference type="AlphaFoldDB" id="A0A1G5QS80"/>
<dbReference type="OrthoDB" id="2808696at2"/>
<dbReference type="STRING" id="415747.SAMN03097708_02708"/>
<dbReference type="EMBL" id="FMWD01000008">
    <property type="protein sequence ID" value="SCZ64744.1"/>
    <property type="molecule type" value="Genomic_DNA"/>
</dbReference>
<dbReference type="RefSeq" id="WP_092998204.1">
    <property type="nucleotide sequence ID" value="NZ_FMWD01000008.1"/>
</dbReference>
<protein>
    <submittedName>
        <fullName evidence="1">Putative PD-(D/E)XK family member</fullName>
    </submittedName>
</protein>
<sequence>MSESLNDARHYSLANVNGFWAAGNPVVLPISGTPSCTLDIHPANRAITLTTPFTPPEPDVVKWRNITFKPVASDDGDMAELTVFVDDNLHGAYGLLTSIADELQIEGEPLAAAVASAIQRHRGMFTGKVGLSQEKEVGLFGELLVLEYLINEIGAGPAIGSWQGPLSEEHDFVFGEVHLEIKTTSGEQRRHMIHGFTQLVPLRGVPLSLVSIQLTRSDVEGGCTLSQLVSQIRAKSGGHRPRVDEALEAVGWKDDDAELYTTFWAKRNEPRAYDVGERFPALTLPRLTQVIPNIVVVSDVSYRLDVSHFQKHPLPGALAGLVEAPEIPE</sequence>
<name>A0A1G5QS80_9GAMM</name>
<reference evidence="1 2" key="1">
    <citation type="submission" date="2016-10" db="EMBL/GenBank/DDBJ databases">
        <authorList>
            <person name="de Groot N.N."/>
        </authorList>
    </citation>
    <scope>NUCLEOTIDE SEQUENCE [LARGE SCALE GENOMIC DNA]</scope>
    <source>
        <strain evidence="1 2">HLD2</strain>
    </source>
</reference>
<proteinExistence type="predicted"/>